<gene>
    <name evidence="1" type="ORF">EG849_09755</name>
</gene>
<dbReference type="GO" id="GO:0016740">
    <property type="term" value="F:transferase activity"/>
    <property type="evidence" value="ECO:0007669"/>
    <property type="project" value="UniProtKB-KW"/>
</dbReference>
<dbReference type="OrthoDB" id="9800193at2"/>
<evidence type="ECO:0000313" key="1">
    <source>
        <dbReference type="EMBL" id="RRJ90752.1"/>
    </source>
</evidence>
<sequence length="135" mass="16079">MIDLSKLKIKKTNELSWEITVEKEIKLPKYLDGSKVISEKVEFVYYKDKKGNYWLANCNVPEEYQKQGIGRMMIKSAIEEYGQVYFSNADRLDFNIRYPNHGYDSRYLTEQGEAMVKSLIRMKDIPSEWFRFPEI</sequence>
<dbReference type="InterPro" id="IPR016181">
    <property type="entry name" value="Acyl_CoA_acyltransferase"/>
</dbReference>
<protein>
    <submittedName>
        <fullName evidence="1">N-acetyltransferase</fullName>
    </submittedName>
</protein>
<dbReference type="Proteomes" id="UP000271937">
    <property type="component" value="Unassembled WGS sequence"/>
</dbReference>
<proteinExistence type="predicted"/>
<dbReference type="AlphaFoldDB" id="A0A3P3W6H4"/>
<comment type="caution">
    <text evidence="1">The sequence shown here is derived from an EMBL/GenBank/DDBJ whole genome shotgun (WGS) entry which is preliminary data.</text>
</comment>
<dbReference type="CDD" id="cd04301">
    <property type="entry name" value="NAT_SF"/>
    <property type="match status" value="1"/>
</dbReference>
<evidence type="ECO:0000313" key="2">
    <source>
        <dbReference type="Proteomes" id="UP000271937"/>
    </source>
</evidence>
<keyword evidence="1" id="KW-0808">Transferase</keyword>
<dbReference type="EMBL" id="RQVR01000010">
    <property type="protein sequence ID" value="RRJ90752.1"/>
    <property type="molecule type" value="Genomic_DNA"/>
</dbReference>
<keyword evidence="2" id="KW-1185">Reference proteome</keyword>
<organism evidence="1 2">
    <name type="scientific">Flavobacterium macacae</name>
    <dbReference type="NCBI Taxonomy" id="2488993"/>
    <lineage>
        <taxon>Bacteria</taxon>
        <taxon>Pseudomonadati</taxon>
        <taxon>Bacteroidota</taxon>
        <taxon>Flavobacteriia</taxon>
        <taxon>Flavobacteriales</taxon>
        <taxon>Flavobacteriaceae</taxon>
        <taxon>Flavobacterium</taxon>
    </lineage>
</organism>
<name>A0A3P3W6H4_9FLAO</name>
<reference evidence="1 2" key="1">
    <citation type="submission" date="2018-11" db="EMBL/GenBank/DDBJ databases">
        <title>Flavobacterium sp. nov., YIM 102600 draft genome.</title>
        <authorList>
            <person name="Li G."/>
            <person name="Jiang Y."/>
        </authorList>
    </citation>
    <scope>NUCLEOTIDE SEQUENCE [LARGE SCALE GENOMIC DNA]</scope>
    <source>
        <strain evidence="1 2">YIM 102600</strain>
    </source>
</reference>
<dbReference type="RefSeq" id="WP_125012899.1">
    <property type="nucleotide sequence ID" value="NZ_RQVR01000010.1"/>
</dbReference>
<accession>A0A3P3W6H4</accession>
<dbReference type="SUPFAM" id="SSF55729">
    <property type="entry name" value="Acyl-CoA N-acyltransferases (Nat)"/>
    <property type="match status" value="1"/>
</dbReference>
<dbReference type="Gene3D" id="3.40.630.30">
    <property type="match status" value="1"/>
</dbReference>